<protein>
    <recommendedName>
        <fullName evidence="11">Palm2 and akap2 fusion</fullName>
    </recommendedName>
</protein>
<dbReference type="Ensembl" id="ENSEEET00000005023.2">
    <property type="protein sequence ID" value="ENSEEEP00000004956.2"/>
    <property type="gene ID" value="ENSEEEG00000002583.2"/>
</dbReference>
<dbReference type="PANTHER" id="PTHR10498">
    <property type="entry name" value="PARALEMMIN-RELATED"/>
    <property type="match status" value="1"/>
</dbReference>
<keyword evidence="4 7" id="KW-0175">Coiled coil</keyword>
<dbReference type="Pfam" id="PF03285">
    <property type="entry name" value="Paralemmin"/>
    <property type="match status" value="1"/>
</dbReference>
<sequence>EQCETEASEYELSISFSKAMRERWNMKVRRKQVEQDELHVKKLEDSIHRLESEIGLLENEESQISAKEQVLRERLRETEHSIEDLQKFNILFCSTDSVNYICSQIPNLPELNSQTLATASRDHQLPSKPAVYAMKISVEKDQKTGDTKILSALPVNPEDAHQQGIKVYDDGHKIVYEVRSGSSTMVENGVHSWSSDEVEELMQRMGHTHPWPDGTQVIKGPVRPEAADRVREEAVYREVGLTAARREQGIAPHPGHAPQNYEGEVREMPAATVDKPVTMIFMGYHSVENEEDTKKLLGFDGTIKAEIVLIDEDDEKSLREKTVTDISTVDGNAADLVSGRPLSEATELSSEGKDESSAKETLPAGTEKKKRCHCCTVM</sequence>
<evidence type="ECO:0000256" key="7">
    <source>
        <dbReference type="SAM" id="Coils"/>
    </source>
</evidence>
<accession>A0A4W4E1D0</accession>
<feature type="coiled-coil region" evidence="7">
    <location>
        <begin position="33"/>
        <end position="77"/>
    </location>
</feature>
<reference evidence="9" key="4">
    <citation type="submission" date="2025-08" db="UniProtKB">
        <authorList>
            <consortium name="Ensembl"/>
        </authorList>
    </citation>
    <scope>IDENTIFICATION</scope>
</reference>
<comment type="subcellular location">
    <subcellularLocation>
        <location evidence="1">Cell membrane</location>
        <topology evidence="1">Lipid-anchor</topology>
        <orientation evidence="1">Cytoplasmic side</orientation>
    </subcellularLocation>
</comment>
<dbReference type="PANTHER" id="PTHR10498:SF10">
    <property type="entry name" value="PALM2 AND AKAP2 FUSION-RELATED"/>
    <property type="match status" value="1"/>
</dbReference>
<dbReference type="Proteomes" id="UP000314983">
    <property type="component" value="Chromosome 17"/>
</dbReference>
<organism evidence="9 10">
    <name type="scientific">Electrophorus electricus</name>
    <name type="common">Electric eel</name>
    <name type="synonym">Gymnotus electricus</name>
    <dbReference type="NCBI Taxonomy" id="8005"/>
    <lineage>
        <taxon>Eukaryota</taxon>
        <taxon>Metazoa</taxon>
        <taxon>Chordata</taxon>
        <taxon>Craniata</taxon>
        <taxon>Vertebrata</taxon>
        <taxon>Euteleostomi</taxon>
        <taxon>Actinopterygii</taxon>
        <taxon>Neopterygii</taxon>
        <taxon>Teleostei</taxon>
        <taxon>Ostariophysi</taxon>
        <taxon>Gymnotiformes</taxon>
        <taxon>Gymnotoidei</taxon>
        <taxon>Gymnotidae</taxon>
        <taxon>Electrophorus</taxon>
    </lineage>
</organism>
<keyword evidence="6" id="KW-0449">Lipoprotein</keyword>
<reference evidence="9" key="5">
    <citation type="submission" date="2025-09" db="UniProtKB">
        <authorList>
            <consortium name="Ensembl"/>
        </authorList>
    </citation>
    <scope>IDENTIFICATION</scope>
</reference>
<feature type="region of interest" description="Disordered" evidence="8">
    <location>
        <begin position="334"/>
        <end position="367"/>
    </location>
</feature>
<dbReference type="InterPro" id="IPR004965">
    <property type="entry name" value="Paralemmin"/>
</dbReference>
<dbReference type="GO" id="GO:0005886">
    <property type="term" value="C:plasma membrane"/>
    <property type="evidence" value="ECO:0007669"/>
    <property type="project" value="UniProtKB-SubCell"/>
</dbReference>
<evidence type="ECO:0008006" key="11">
    <source>
        <dbReference type="Google" id="ProtNLM"/>
    </source>
</evidence>
<keyword evidence="5" id="KW-0472">Membrane</keyword>
<reference evidence="9" key="3">
    <citation type="submission" date="2020-05" db="EMBL/GenBank/DDBJ databases">
        <title>Electrophorus electricus (electric eel) genome, fEleEle1, primary haplotype.</title>
        <authorList>
            <person name="Myers G."/>
            <person name="Meyer A."/>
            <person name="Fedrigo O."/>
            <person name="Formenti G."/>
            <person name="Rhie A."/>
            <person name="Tracey A."/>
            <person name="Sims Y."/>
            <person name="Jarvis E.D."/>
        </authorList>
    </citation>
    <scope>NUCLEOTIDE SEQUENCE [LARGE SCALE GENOMIC DNA]</scope>
</reference>
<keyword evidence="10" id="KW-1185">Reference proteome</keyword>
<evidence type="ECO:0000256" key="6">
    <source>
        <dbReference type="ARBA" id="ARBA00023288"/>
    </source>
</evidence>
<evidence type="ECO:0000313" key="9">
    <source>
        <dbReference type="Ensembl" id="ENSEEEP00000004956.2"/>
    </source>
</evidence>
<evidence type="ECO:0000256" key="5">
    <source>
        <dbReference type="ARBA" id="ARBA00023136"/>
    </source>
</evidence>
<evidence type="ECO:0000256" key="1">
    <source>
        <dbReference type="ARBA" id="ARBA00004342"/>
    </source>
</evidence>
<evidence type="ECO:0000256" key="3">
    <source>
        <dbReference type="ARBA" id="ARBA00022553"/>
    </source>
</evidence>
<reference evidence="10" key="2">
    <citation type="journal article" date="2017" name="Sci. Adv.">
        <title>A tail of two voltages: Proteomic comparison of the three electric organs of the electric eel.</title>
        <authorList>
            <person name="Traeger L.L."/>
            <person name="Sabat G."/>
            <person name="Barrett-Wilt G.A."/>
            <person name="Wells G.B."/>
            <person name="Sussman M.R."/>
        </authorList>
    </citation>
    <scope>NUCLEOTIDE SEQUENCE [LARGE SCALE GENOMIC DNA]</scope>
</reference>
<reference evidence="10" key="1">
    <citation type="journal article" date="2014" name="Science">
        <title>Nonhuman genetics. Genomic basis for the convergent evolution of electric organs.</title>
        <authorList>
            <person name="Gallant J.R."/>
            <person name="Traeger L.L."/>
            <person name="Volkening J.D."/>
            <person name="Moffett H."/>
            <person name="Chen P.H."/>
            <person name="Novina C.D."/>
            <person name="Phillips G.N.Jr."/>
            <person name="Anand R."/>
            <person name="Wells G.B."/>
            <person name="Pinch M."/>
            <person name="Guth R."/>
            <person name="Unguez G.A."/>
            <person name="Albert J.S."/>
            <person name="Zakon H.H."/>
            <person name="Samanta M.P."/>
            <person name="Sussman M.R."/>
        </authorList>
    </citation>
    <scope>NUCLEOTIDE SEQUENCE [LARGE SCALE GENOMIC DNA]</scope>
</reference>
<dbReference type="GO" id="GO:0008360">
    <property type="term" value="P:regulation of cell shape"/>
    <property type="evidence" value="ECO:0007669"/>
    <property type="project" value="InterPro"/>
</dbReference>
<keyword evidence="3" id="KW-0597">Phosphoprotein</keyword>
<proteinExistence type="predicted"/>
<dbReference type="GeneTree" id="ENSGT00940000161837"/>
<evidence type="ECO:0000256" key="2">
    <source>
        <dbReference type="ARBA" id="ARBA00022475"/>
    </source>
</evidence>
<dbReference type="AlphaFoldDB" id="A0A4W4E1D0"/>
<evidence type="ECO:0000313" key="10">
    <source>
        <dbReference type="Proteomes" id="UP000314983"/>
    </source>
</evidence>
<evidence type="ECO:0000256" key="4">
    <source>
        <dbReference type="ARBA" id="ARBA00023054"/>
    </source>
</evidence>
<name>A0A4W4E1D0_ELEEL</name>
<dbReference type="OMA" id="HTGEQRI"/>
<evidence type="ECO:0000256" key="8">
    <source>
        <dbReference type="SAM" id="MobiDB-lite"/>
    </source>
</evidence>
<keyword evidence="2" id="KW-1003">Cell membrane</keyword>